<keyword evidence="4 7" id="KW-0378">Hydrolase</keyword>
<dbReference type="InterPro" id="IPR023347">
    <property type="entry name" value="Lysozyme_dom_sf"/>
</dbReference>
<dbReference type="GO" id="GO:0009253">
    <property type="term" value="P:peptidoglycan catabolic process"/>
    <property type="evidence" value="ECO:0007669"/>
    <property type="project" value="InterPro"/>
</dbReference>
<evidence type="ECO:0000256" key="3">
    <source>
        <dbReference type="ARBA" id="ARBA00022638"/>
    </source>
</evidence>
<dbReference type="GO" id="GO:0031640">
    <property type="term" value="P:killing of cells of another organism"/>
    <property type="evidence" value="ECO:0007669"/>
    <property type="project" value="UniProtKB-KW"/>
</dbReference>
<reference evidence="9 10" key="1">
    <citation type="journal article" date="2015" name="Int. J. Syst. Evol. Microbiol.">
        <title>Erythrobacter atlanticus sp. nov., a bacterium from ocean sediment able to degrade polycyclic aromatic hydrocarbons.</title>
        <authorList>
            <person name="Zhuang L."/>
            <person name="Liu Y."/>
            <person name="Wang L."/>
            <person name="Wang W."/>
            <person name="Shao Z."/>
        </authorList>
    </citation>
    <scope>NUCLEOTIDE SEQUENCE [LARGE SCALE GENOMIC DNA]</scope>
    <source>
        <strain evidence="10">s21-N3</strain>
    </source>
</reference>
<dbReference type="PRINTS" id="PR00684">
    <property type="entry name" value="T4LYSOZYME"/>
</dbReference>
<dbReference type="GO" id="GO:0003796">
    <property type="term" value="F:lysozyme activity"/>
    <property type="evidence" value="ECO:0007669"/>
    <property type="project" value="UniProtKB-EC"/>
</dbReference>
<evidence type="ECO:0000256" key="2">
    <source>
        <dbReference type="ARBA" id="ARBA00022529"/>
    </source>
</evidence>
<dbReference type="AlphaFoldDB" id="A0A0H4VEZ8"/>
<dbReference type="CDD" id="cd00737">
    <property type="entry name" value="lyz_endolysin_autolysin"/>
    <property type="match status" value="1"/>
</dbReference>
<keyword evidence="5" id="KW-1035">Host cytoplasm</keyword>
<evidence type="ECO:0000313" key="9">
    <source>
        <dbReference type="EMBL" id="AKQ43262.2"/>
    </source>
</evidence>
<gene>
    <name evidence="9" type="ORF">CP97_07355</name>
</gene>
<name>A0A0H4VEZ8_9SPHN</name>
<dbReference type="InterPro" id="IPR051018">
    <property type="entry name" value="Bacteriophage_GH24"/>
</dbReference>
<comment type="catalytic activity">
    <reaction evidence="1 7">
        <text>Hydrolysis of (1-&gt;4)-beta-linkages between N-acetylmuramic acid and N-acetyl-D-glucosamine residues in a peptidoglycan and between N-acetyl-D-glucosamine residues in chitodextrins.</text>
        <dbReference type="EC" id="3.2.1.17"/>
    </reaction>
</comment>
<accession>A0A0H4VEZ8</accession>
<evidence type="ECO:0000256" key="5">
    <source>
        <dbReference type="ARBA" id="ARBA00023200"/>
    </source>
</evidence>
<dbReference type="PANTHER" id="PTHR38107:SF3">
    <property type="entry name" value="LYSOZYME RRRD-RELATED"/>
    <property type="match status" value="1"/>
</dbReference>
<dbReference type="Pfam" id="PF00959">
    <property type="entry name" value="Phage_lysozyme"/>
    <property type="match status" value="1"/>
</dbReference>
<keyword evidence="10" id="KW-1185">Reference proteome</keyword>
<dbReference type="SUPFAM" id="SSF53955">
    <property type="entry name" value="Lysozyme-like"/>
    <property type="match status" value="1"/>
</dbReference>
<dbReference type="InterPro" id="IPR034690">
    <property type="entry name" value="Endolysin_T4_type"/>
</dbReference>
<evidence type="ECO:0000256" key="1">
    <source>
        <dbReference type="ARBA" id="ARBA00000632"/>
    </source>
</evidence>
<dbReference type="InterPro" id="IPR002196">
    <property type="entry name" value="Glyco_hydro_24"/>
</dbReference>
<comment type="similarity">
    <text evidence="7">Belongs to the glycosyl hydrolase 24 family.</text>
</comment>
<dbReference type="Gene3D" id="1.10.530.40">
    <property type="match status" value="1"/>
</dbReference>
<evidence type="ECO:0000313" key="10">
    <source>
        <dbReference type="Proteomes" id="UP000059113"/>
    </source>
</evidence>
<dbReference type="KEGG" id="ery:CP97_07355"/>
<organism evidence="9 10">
    <name type="scientific">Aurantiacibacter atlanticus</name>
    <dbReference type="NCBI Taxonomy" id="1648404"/>
    <lineage>
        <taxon>Bacteria</taxon>
        <taxon>Pseudomonadati</taxon>
        <taxon>Pseudomonadota</taxon>
        <taxon>Alphaproteobacteria</taxon>
        <taxon>Sphingomonadales</taxon>
        <taxon>Erythrobacteraceae</taxon>
        <taxon>Aurantiacibacter</taxon>
    </lineage>
</organism>
<dbReference type="InterPro" id="IPR023346">
    <property type="entry name" value="Lysozyme-like_dom_sf"/>
</dbReference>
<evidence type="ECO:0000256" key="4">
    <source>
        <dbReference type="ARBA" id="ARBA00022801"/>
    </source>
</evidence>
<evidence type="ECO:0000256" key="8">
    <source>
        <dbReference type="SAM" id="Coils"/>
    </source>
</evidence>
<dbReference type="GO" id="GO:0016998">
    <property type="term" value="P:cell wall macromolecule catabolic process"/>
    <property type="evidence" value="ECO:0007669"/>
    <property type="project" value="InterPro"/>
</dbReference>
<evidence type="ECO:0000256" key="7">
    <source>
        <dbReference type="RuleBase" id="RU003788"/>
    </source>
</evidence>
<dbReference type="STRING" id="1648404.CP97_07355"/>
<keyword evidence="3 7" id="KW-0081">Bacteriolytic enzyme</keyword>
<dbReference type="Proteomes" id="UP000059113">
    <property type="component" value="Chromosome"/>
</dbReference>
<protein>
    <recommendedName>
        <fullName evidence="7">Lysozyme</fullName>
        <ecNumber evidence="7">3.2.1.17</ecNumber>
    </recommendedName>
</protein>
<keyword evidence="2 7" id="KW-0929">Antimicrobial</keyword>
<reference evidence="10" key="2">
    <citation type="submission" date="2015-04" db="EMBL/GenBank/DDBJ databases">
        <title>The complete genome sequence of Erythrobacter sp. s21-N3.</title>
        <authorList>
            <person name="Zhuang L."/>
            <person name="Liu Y."/>
            <person name="Shao Z."/>
        </authorList>
    </citation>
    <scope>NUCLEOTIDE SEQUENCE [LARGE SCALE GENOMIC DNA]</scope>
    <source>
        <strain evidence="10">s21-N3</strain>
    </source>
</reference>
<proteinExistence type="inferred from homology"/>
<dbReference type="PANTHER" id="PTHR38107">
    <property type="match status" value="1"/>
</dbReference>
<dbReference type="HAMAP" id="MF_04110">
    <property type="entry name" value="ENDOLYSIN_T4"/>
    <property type="match status" value="1"/>
</dbReference>
<evidence type="ECO:0000256" key="6">
    <source>
        <dbReference type="ARBA" id="ARBA00023295"/>
    </source>
</evidence>
<dbReference type="InterPro" id="IPR033907">
    <property type="entry name" value="Endolysin_autolysin"/>
</dbReference>
<sequence length="183" mass="20590">MELTRDATQMRIPAKHIGVSDAMKETLAQEEGVRLTVYRDVAGYPTVGVGHLVCPEDRLKVGDTISFERALRLLENDLRQAERAVRRLVGDLMLYQHEFDALADLVYNVGEGNVSENESPMLNRAIARGEYRDIARELHYYHAAGAKAKGLVYRSKRREAIFMDAKYEDPRPAGIGVTRLSDA</sequence>
<dbReference type="GO" id="GO:0042742">
    <property type="term" value="P:defense response to bacterium"/>
    <property type="evidence" value="ECO:0007669"/>
    <property type="project" value="UniProtKB-KW"/>
</dbReference>
<dbReference type="EC" id="3.2.1.17" evidence="7"/>
<dbReference type="EMBL" id="CP011310">
    <property type="protein sequence ID" value="AKQ43262.2"/>
    <property type="molecule type" value="Genomic_DNA"/>
</dbReference>
<keyword evidence="6 7" id="KW-0326">Glycosidase</keyword>
<feature type="coiled-coil region" evidence="8">
    <location>
        <begin position="64"/>
        <end position="98"/>
    </location>
</feature>
<dbReference type="InterPro" id="IPR001165">
    <property type="entry name" value="T4-type_lysozyme"/>
</dbReference>
<keyword evidence="8" id="KW-0175">Coiled coil</keyword>